<dbReference type="InterPro" id="IPR014347">
    <property type="entry name" value="Tautomerase/MIF_sf"/>
</dbReference>
<dbReference type="Pfam" id="PF14552">
    <property type="entry name" value="Tautomerase_2"/>
    <property type="match status" value="1"/>
</dbReference>
<proteinExistence type="predicted"/>
<organism evidence="1 2">
    <name type="scientific">Aspergillus parasiticus (strain ATCC 56775 / NRRL 5862 / SRRC 143 / SU-1)</name>
    <dbReference type="NCBI Taxonomy" id="1403190"/>
    <lineage>
        <taxon>Eukaryota</taxon>
        <taxon>Fungi</taxon>
        <taxon>Dikarya</taxon>
        <taxon>Ascomycota</taxon>
        <taxon>Pezizomycotina</taxon>
        <taxon>Eurotiomycetes</taxon>
        <taxon>Eurotiomycetidae</taxon>
        <taxon>Eurotiales</taxon>
        <taxon>Aspergillaceae</taxon>
        <taxon>Aspergillus</taxon>
        <taxon>Aspergillus subgen. Circumdati</taxon>
    </lineage>
</organism>
<dbReference type="OrthoDB" id="1686145at2759"/>
<sequence length="130" mass="14813">MPLVRIDLVKGVRSPDEIRELANVIQEVMRKHFDAPERDRYQIITQHEPYELICEDTNLGMERGNKLVIIQILQQGRNAEQKLATYRALHERLFESCGLAGEDLIISCAENSKADWSFGKGEAQFLAGTL</sequence>
<dbReference type="PANTHER" id="PTHR38460">
    <property type="entry name" value="TAUTOMERASE YOLI-RELATED"/>
    <property type="match status" value="1"/>
</dbReference>
<dbReference type="EMBL" id="JZEE01000336">
    <property type="protein sequence ID" value="KJK65804.1"/>
    <property type="molecule type" value="Genomic_DNA"/>
</dbReference>
<evidence type="ECO:0000313" key="1">
    <source>
        <dbReference type="EMBL" id="KJK65804.1"/>
    </source>
</evidence>
<evidence type="ECO:0000313" key="2">
    <source>
        <dbReference type="Proteomes" id="UP000033540"/>
    </source>
</evidence>
<dbReference type="AlphaFoldDB" id="A0A0F0IDD0"/>
<dbReference type="InterPro" id="IPR037479">
    <property type="entry name" value="Tauto_MSAD"/>
</dbReference>
<protein>
    <submittedName>
        <fullName evidence="1">Tautomerase enzyme</fullName>
    </submittedName>
</protein>
<dbReference type="SUPFAM" id="SSF55331">
    <property type="entry name" value="Tautomerase/MIF"/>
    <property type="match status" value="1"/>
</dbReference>
<dbReference type="PANTHER" id="PTHR38460:SF1">
    <property type="entry name" value="TAUTOMERASE YOLI-RELATED"/>
    <property type="match status" value="1"/>
</dbReference>
<comment type="caution">
    <text evidence="1">The sequence shown here is derived from an EMBL/GenBank/DDBJ whole genome shotgun (WGS) entry which is preliminary data.</text>
</comment>
<reference evidence="1 2" key="1">
    <citation type="submission" date="2015-02" db="EMBL/GenBank/DDBJ databases">
        <title>Draft genome sequence of Aspergillus parasiticus SU-1.</title>
        <authorList>
            <person name="Yu J."/>
            <person name="Fedorova N."/>
            <person name="Yin Y."/>
            <person name="Losada L."/>
            <person name="Zafar N."/>
            <person name="Taujale R."/>
            <person name="Ehrlich K.C."/>
            <person name="Bhatnagar D."/>
            <person name="Cleveland T.E."/>
            <person name="Bennett J.W."/>
            <person name="Nierman W.C."/>
        </authorList>
    </citation>
    <scope>NUCLEOTIDE SEQUENCE [LARGE SCALE GENOMIC DNA]</scope>
    <source>
        <strain evidence="2">ATCC 56775 / NRRL 5862 / SRRC 143 / SU-1</strain>
    </source>
</reference>
<accession>A0A0F0IDD0</accession>
<gene>
    <name evidence="1" type="ORF">P875_00022142</name>
</gene>
<name>A0A0F0IDD0_ASPPU</name>
<dbReference type="Proteomes" id="UP000033540">
    <property type="component" value="Unassembled WGS sequence"/>
</dbReference>
<dbReference type="Gene3D" id="3.30.429.10">
    <property type="entry name" value="Macrophage Migration Inhibitory Factor"/>
    <property type="match status" value="1"/>
</dbReference>